<evidence type="ECO:0000313" key="1">
    <source>
        <dbReference type="EMBL" id="MEL5995308.1"/>
    </source>
</evidence>
<keyword evidence="2" id="KW-1185">Reference proteome</keyword>
<proteinExistence type="predicted"/>
<protein>
    <submittedName>
        <fullName evidence="1">Uncharacterized protein</fullName>
    </submittedName>
</protein>
<name>A0ABU9LXS6_9BACT</name>
<dbReference type="RefSeq" id="WP_342299036.1">
    <property type="nucleotide sequence ID" value="NZ_JBCEVZ010000034.1"/>
</dbReference>
<accession>A0ABU9LXS6</accession>
<dbReference type="Proteomes" id="UP001479606">
    <property type="component" value="Unassembled WGS sequence"/>
</dbReference>
<sequence length="277" mass="31843">MSILSIIGLVAVVIFGKFIWDTYITGKTENDAKANEKRNPEEATRMELNVKRGQHLNFDYSPKRNADNRKKSLNILVELIGCEASDIEKIYKATLAKEIIDIHANPISFLKTRIEDLRKLKTRDALSMNFDPDDTPAAFMCEWAVEMLESTIRQKEKIELEIFVDDERERIRQEMRRISIATIAENLDCEEKYAELCFKQQIKNDATVGMIENGIDILDFLNHAKSTFEETKESQAIELGISEDVTPAGIACLWLNDLIIERQNRTPYDDYVENMGV</sequence>
<comment type="caution">
    <text evidence="1">The sequence shown here is derived from an EMBL/GenBank/DDBJ whole genome shotgun (WGS) entry which is preliminary data.</text>
</comment>
<reference evidence="1 2" key="1">
    <citation type="journal article" date="2018" name="Arch. Microbiol.">
        <title>Hymenobacter segetis sp. nov., isolated from soil.</title>
        <authorList>
            <person name="Ten L.N."/>
            <person name="Lim S.J."/>
            <person name="Kim B.O."/>
            <person name="Kang I.K."/>
            <person name="Jung H.Y."/>
        </authorList>
    </citation>
    <scope>NUCLEOTIDE SEQUENCE [LARGE SCALE GENOMIC DNA]</scope>
    <source>
        <strain evidence="1 2">S7-3-11</strain>
    </source>
</reference>
<gene>
    <name evidence="1" type="ORF">AAFH49_13905</name>
</gene>
<organism evidence="1 2">
    <name type="scientific">Hymenobacter segetis</name>
    <dbReference type="NCBI Taxonomy" id="2025509"/>
    <lineage>
        <taxon>Bacteria</taxon>
        <taxon>Pseudomonadati</taxon>
        <taxon>Bacteroidota</taxon>
        <taxon>Cytophagia</taxon>
        <taxon>Cytophagales</taxon>
        <taxon>Hymenobacteraceae</taxon>
        <taxon>Hymenobacter</taxon>
    </lineage>
</organism>
<evidence type="ECO:0000313" key="2">
    <source>
        <dbReference type="Proteomes" id="UP001479606"/>
    </source>
</evidence>
<dbReference type="EMBL" id="JBCEVZ010000034">
    <property type="protein sequence ID" value="MEL5995308.1"/>
    <property type="molecule type" value="Genomic_DNA"/>
</dbReference>